<feature type="compositionally biased region" description="Pro residues" evidence="1">
    <location>
        <begin position="529"/>
        <end position="540"/>
    </location>
</feature>
<organism evidence="2 3">
    <name type="scientific">Tulasnella calospora MUT 4182</name>
    <dbReference type="NCBI Taxonomy" id="1051891"/>
    <lineage>
        <taxon>Eukaryota</taxon>
        <taxon>Fungi</taxon>
        <taxon>Dikarya</taxon>
        <taxon>Basidiomycota</taxon>
        <taxon>Agaricomycotina</taxon>
        <taxon>Agaricomycetes</taxon>
        <taxon>Cantharellales</taxon>
        <taxon>Tulasnellaceae</taxon>
        <taxon>Tulasnella</taxon>
    </lineage>
</organism>
<dbReference type="Proteomes" id="UP000054248">
    <property type="component" value="Unassembled WGS sequence"/>
</dbReference>
<dbReference type="HOGENOM" id="CLU_504518_0_0_1"/>
<keyword evidence="3" id="KW-1185">Reference proteome</keyword>
<evidence type="ECO:0000313" key="2">
    <source>
        <dbReference type="EMBL" id="KIO25789.1"/>
    </source>
</evidence>
<gene>
    <name evidence="2" type="ORF">M407DRAFT_24847</name>
</gene>
<reference evidence="3" key="2">
    <citation type="submission" date="2015-01" db="EMBL/GenBank/DDBJ databases">
        <title>Evolutionary Origins and Diversification of the Mycorrhizal Mutualists.</title>
        <authorList>
            <consortium name="DOE Joint Genome Institute"/>
            <consortium name="Mycorrhizal Genomics Consortium"/>
            <person name="Kohler A."/>
            <person name="Kuo A."/>
            <person name="Nagy L.G."/>
            <person name="Floudas D."/>
            <person name="Copeland A."/>
            <person name="Barry K.W."/>
            <person name="Cichocki N."/>
            <person name="Veneault-Fourrey C."/>
            <person name="LaButti K."/>
            <person name="Lindquist E.A."/>
            <person name="Lipzen A."/>
            <person name="Lundell T."/>
            <person name="Morin E."/>
            <person name="Murat C."/>
            <person name="Riley R."/>
            <person name="Ohm R."/>
            <person name="Sun H."/>
            <person name="Tunlid A."/>
            <person name="Henrissat B."/>
            <person name="Grigoriev I.V."/>
            <person name="Hibbett D.S."/>
            <person name="Martin F."/>
        </authorList>
    </citation>
    <scope>NUCLEOTIDE SEQUENCE [LARGE SCALE GENOMIC DNA]</scope>
    <source>
        <strain evidence="3">MUT 4182</strain>
    </source>
</reference>
<protein>
    <submittedName>
        <fullName evidence="2">Uncharacterized protein</fullName>
    </submittedName>
</protein>
<proteinExistence type="predicted"/>
<evidence type="ECO:0000256" key="1">
    <source>
        <dbReference type="SAM" id="MobiDB-lite"/>
    </source>
</evidence>
<dbReference type="EMBL" id="KN823035">
    <property type="protein sequence ID" value="KIO25789.1"/>
    <property type="molecule type" value="Genomic_DNA"/>
</dbReference>
<feature type="compositionally biased region" description="Basic and acidic residues" evidence="1">
    <location>
        <begin position="490"/>
        <end position="499"/>
    </location>
</feature>
<sequence>MSSNLSLSPLPVQTLPAHIDALHSLLPPRGAVKVHRNLLFRLQDLSRALAPAGIADQRSQFLVWNRCKTGGLIPLLCDAAIRTAELDSEGLIIAELAGCLGVIVNAGIAGGWHPSRDSKEDEEIVHSLTAVTTAVLDKAWLRLRRNIVSWKQQWPRFCGPIANIVRFACSVNRLIEYVLPGSTTESTELDSPPDTLQLLQQEMKRSAHIEELLLQFIAHADSSPDRYGDLLMNTMSSFSGIFQGCLAPLDKVPTGLDNLGVVFRDLIMDVEEGKRNAVDCARYSSTVAIISILLARPDFVSCFQAGESRALRDKSRDLRQSMKGRKMMGGELCTVVCVDYWLWIKHENNPLIGKVELDVVTIRALLAACYLLSVPTFVPVISMLLPQGVFVPLLARALVAWQRLGDNGQIAAFGTSNWTEDIRKYLFLACGGNVIPMILDSTIERSSGFLDIIDILETTKTLNHHSPTDKPMALWKDFCAIGKLHEKESWEKEREERKARLGGQVGWTGKNDTNSDAIRHNPPHNKRMPTPPQSPGNPST</sequence>
<accession>A0A0C3QII9</accession>
<feature type="region of interest" description="Disordered" evidence="1">
    <location>
        <begin position="490"/>
        <end position="540"/>
    </location>
</feature>
<dbReference type="OrthoDB" id="3227503at2759"/>
<reference evidence="2 3" key="1">
    <citation type="submission" date="2014-04" db="EMBL/GenBank/DDBJ databases">
        <authorList>
            <consortium name="DOE Joint Genome Institute"/>
            <person name="Kuo A."/>
            <person name="Girlanda M."/>
            <person name="Perotto S."/>
            <person name="Kohler A."/>
            <person name="Nagy L.G."/>
            <person name="Floudas D."/>
            <person name="Copeland A."/>
            <person name="Barry K.W."/>
            <person name="Cichocki N."/>
            <person name="Veneault-Fourrey C."/>
            <person name="LaButti K."/>
            <person name="Lindquist E.A."/>
            <person name="Lipzen A."/>
            <person name="Lundell T."/>
            <person name="Morin E."/>
            <person name="Murat C."/>
            <person name="Sun H."/>
            <person name="Tunlid A."/>
            <person name="Henrissat B."/>
            <person name="Grigoriev I.V."/>
            <person name="Hibbett D.S."/>
            <person name="Martin F."/>
            <person name="Nordberg H.P."/>
            <person name="Cantor M.N."/>
            <person name="Hua S.X."/>
        </authorList>
    </citation>
    <scope>NUCLEOTIDE SEQUENCE [LARGE SCALE GENOMIC DNA]</scope>
    <source>
        <strain evidence="2 3">MUT 4182</strain>
    </source>
</reference>
<name>A0A0C3QII9_9AGAM</name>
<evidence type="ECO:0000313" key="3">
    <source>
        <dbReference type="Proteomes" id="UP000054248"/>
    </source>
</evidence>
<dbReference type="AlphaFoldDB" id="A0A0C3QII9"/>